<dbReference type="Pfam" id="PF00004">
    <property type="entry name" value="AAA"/>
    <property type="match status" value="1"/>
</dbReference>
<evidence type="ECO:0000256" key="7">
    <source>
        <dbReference type="ARBA" id="ARBA00022801"/>
    </source>
</evidence>
<dbReference type="OrthoDB" id="1413014at2759"/>
<proteinExistence type="inferred from homology"/>
<dbReference type="GO" id="GO:0004176">
    <property type="term" value="F:ATP-dependent peptidase activity"/>
    <property type="evidence" value="ECO:0007669"/>
    <property type="project" value="InterPro"/>
</dbReference>
<sequence length="266" mass="29604">MVRKVTTMAQCTETWRKISEQTSIKDVLGAIRQQSNFIKVSHHQFPFKSTHQIITKMSSMALYRYLCHNIVGTDNHLKTIRLLNDIRDNVSSTEFSTDTTNGSYGEGIEMKGSDLDMISSEGGDSEEEHTLNQLLVEMDGMGTVEGVIMLASTNRSDVLDNNLKLSETSEESMAYKLAQLTPRMTGADIANICNEAALPASREKQKSIEVADFDYAVERVISAEKKSTAYHESGHSLVGWMLEHTDAVLKVSVVANYICIDIVIEE</sequence>
<dbReference type="InterPro" id="IPR003959">
    <property type="entry name" value="ATPase_AAA_core"/>
</dbReference>
<feature type="domain" description="ATPase AAA-type core" evidence="11">
    <location>
        <begin position="115"/>
        <end position="165"/>
    </location>
</feature>
<keyword evidence="5" id="KW-0479">Metal-binding</keyword>
<dbReference type="EC" id="3.4.24.-" evidence="14"/>
<evidence type="ECO:0000256" key="6">
    <source>
        <dbReference type="ARBA" id="ARBA00022741"/>
    </source>
</evidence>
<dbReference type="AlphaFoldDB" id="A0A8S3TJC5"/>
<dbReference type="Gene3D" id="1.20.58.760">
    <property type="entry name" value="Peptidase M41"/>
    <property type="match status" value="1"/>
</dbReference>
<organism evidence="14 15">
    <name type="scientific">Mytilus edulis</name>
    <name type="common">Blue mussel</name>
    <dbReference type="NCBI Taxonomy" id="6550"/>
    <lineage>
        <taxon>Eukaryota</taxon>
        <taxon>Metazoa</taxon>
        <taxon>Spiralia</taxon>
        <taxon>Lophotrochozoa</taxon>
        <taxon>Mollusca</taxon>
        <taxon>Bivalvia</taxon>
        <taxon>Autobranchia</taxon>
        <taxon>Pteriomorphia</taxon>
        <taxon>Mytilida</taxon>
        <taxon>Mytiloidea</taxon>
        <taxon>Mytilidae</taxon>
        <taxon>Mytilinae</taxon>
        <taxon>Mytilus</taxon>
    </lineage>
</organism>
<keyword evidence="7 14" id="KW-0378">Hydrolase</keyword>
<accession>A0A8S3TJC5</accession>
<keyword evidence="8" id="KW-0862">Zinc</keyword>
<name>A0A8S3TJC5_MYTED</name>
<dbReference type="InterPro" id="IPR027417">
    <property type="entry name" value="P-loop_NTPase"/>
</dbReference>
<keyword evidence="6" id="KW-0547">Nucleotide-binding</keyword>
<dbReference type="EMBL" id="CAJPWZ010002213">
    <property type="protein sequence ID" value="CAG2233634.1"/>
    <property type="molecule type" value="Genomic_DNA"/>
</dbReference>
<evidence type="ECO:0000259" key="11">
    <source>
        <dbReference type="Pfam" id="PF00004"/>
    </source>
</evidence>
<feature type="domain" description="Peptidase M41" evidence="12">
    <location>
        <begin position="222"/>
        <end position="255"/>
    </location>
</feature>
<protein>
    <submittedName>
        <fullName evidence="14">SPG7</fullName>
        <ecNumber evidence="14">3.4.24.-</ecNumber>
    </submittedName>
</protein>
<evidence type="ECO:0000256" key="5">
    <source>
        <dbReference type="ARBA" id="ARBA00022723"/>
    </source>
</evidence>
<reference evidence="14" key="1">
    <citation type="submission" date="2021-03" db="EMBL/GenBank/DDBJ databases">
        <authorList>
            <person name="Bekaert M."/>
        </authorList>
    </citation>
    <scope>NUCLEOTIDE SEQUENCE</scope>
</reference>
<dbReference type="Proteomes" id="UP000683360">
    <property type="component" value="Unassembled WGS sequence"/>
</dbReference>
<dbReference type="GO" id="GO:0034982">
    <property type="term" value="P:mitochondrial protein processing"/>
    <property type="evidence" value="ECO:0007669"/>
    <property type="project" value="TreeGrafter"/>
</dbReference>
<evidence type="ECO:0000256" key="10">
    <source>
        <dbReference type="ARBA" id="ARBA00023049"/>
    </source>
</evidence>
<evidence type="ECO:0000259" key="12">
    <source>
        <dbReference type="Pfam" id="PF01434"/>
    </source>
</evidence>
<evidence type="ECO:0000256" key="9">
    <source>
        <dbReference type="ARBA" id="ARBA00022840"/>
    </source>
</evidence>
<comment type="cofactor">
    <cofactor evidence="1">
        <name>Zn(2+)</name>
        <dbReference type="ChEBI" id="CHEBI:29105"/>
    </cofactor>
</comment>
<feature type="domain" description="AAA ATPase AAA+ lid" evidence="13">
    <location>
        <begin position="176"/>
        <end position="214"/>
    </location>
</feature>
<comment type="similarity">
    <text evidence="2">In the C-terminal section; belongs to the peptidase M41 family.</text>
</comment>
<evidence type="ECO:0000256" key="8">
    <source>
        <dbReference type="ARBA" id="ARBA00022833"/>
    </source>
</evidence>
<dbReference type="Gene3D" id="1.10.8.60">
    <property type="match status" value="1"/>
</dbReference>
<keyword evidence="4" id="KW-0645">Protease</keyword>
<evidence type="ECO:0000256" key="4">
    <source>
        <dbReference type="ARBA" id="ARBA00022670"/>
    </source>
</evidence>
<dbReference type="Pfam" id="PF17862">
    <property type="entry name" value="AAA_lid_3"/>
    <property type="match status" value="1"/>
</dbReference>
<evidence type="ECO:0000256" key="2">
    <source>
        <dbReference type="ARBA" id="ARBA00010044"/>
    </source>
</evidence>
<dbReference type="PANTHER" id="PTHR43655">
    <property type="entry name" value="ATP-DEPENDENT PROTEASE"/>
    <property type="match status" value="1"/>
</dbReference>
<comment type="caution">
    <text evidence="14">The sequence shown here is derived from an EMBL/GenBank/DDBJ whole genome shotgun (WGS) entry which is preliminary data.</text>
</comment>
<dbReference type="InterPro" id="IPR000642">
    <property type="entry name" value="Peptidase_M41"/>
</dbReference>
<evidence type="ECO:0000259" key="13">
    <source>
        <dbReference type="Pfam" id="PF17862"/>
    </source>
</evidence>
<dbReference type="GO" id="GO:0005745">
    <property type="term" value="C:m-AAA complex"/>
    <property type="evidence" value="ECO:0007669"/>
    <property type="project" value="TreeGrafter"/>
</dbReference>
<evidence type="ECO:0000256" key="1">
    <source>
        <dbReference type="ARBA" id="ARBA00001947"/>
    </source>
</evidence>
<dbReference type="Gene3D" id="3.40.50.300">
    <property type="entry name" value="P-loop containing nucleotide triphosphate hydrolases"/>
    <property type="match status" value="1"/>
</dbReference>
<dbReference type="InterPro" id="IPR050928">
    <property type="entry name" value="ATP-dep_Zn_Metalloprotease"/>
</dbReference>
<gene>
    <name evidence="14" type="ORF">MEDL_46318</name>
</gene>
<keyword evidence="10" id="KW-0482">Metalloprotease</keyword>
<dbReference type="InterPro" id="IPR041569">
    <property type="entry name" value="AAA_lid_3"/>
</dbReference>
<dbReference type="GO" id="GO:0016887">
    <property type="term" value="F:ATP hydrolysis activity"/>
    <property type="evidence" value="ECO:0007669"/>
    <property type="project" value="InterPro"/>
</dbReference>
<dbReference type="InterPro" id="IPR037219">
    <property type="entry name" value="Peptidase_M41-like"/>
</dbReference>
<comment type="similarity">
    <text evidence="3">In the N-terminal section; belongs to the AAA ATPase family.</text>
</comment>
<dbReference type="SUPFAM" id="SSF140990">
    <property type="entry name" value="FtsH protease domain-like"/>
    <property type="match status" value="1"/>
</dbReference>
<dbReference type="Pfam" id="PF01434">
    <property type="entry name" value="Peptidase_M41"/>
    <property type="match status" value="1"/>
</dbReference>
<evidence type="ECO:0000313" key="15">
    <source>
        <dbReference type="Proteomes" id="UP000683360"/>
    </source>
</evidence>
<dbReference type="GO" id="GO:0005524">
    <property type="term" value="F:ATP binding"/>
    <property type="evidence" value="ECO:0007669"/>
    <property type="project" value="UniProtKB-KW"/>
</dbReference>
<dbReference type="GO" id="GO:0004222">
    <property type="term" value="F:metalloendopeptidase activity"/>
    <property type="evidence" value="ECO:0007669"/>
    <property type="project" value="InterPro"/>
</dbReference>
<keyword evidence="9" id="KW-0067">ATP-binding</keyword>
<dbReference type="SUPFAM" id="SSF52540">
    <property type="entry name" value="P-loop containing nucleoside triphosphate hydrolases"/>
    <property type="match status" value="1"/>
</dbReference>
<keyword evidence="15" id="KW-1185">Reference proteome</keyword>
<dbReference type="GO" id="GO:0046872">
    <property type="term" value="F:metal ion binding"/>
    <property type="evidence" value="ECO:0007669"/>
    <property type="project" value="UniProtKB-KW"/>
</dbReference>
<evidence type="ECO:0000313" key="14">
    <source>
        <dbReference type="EMBL" id="CAG2233634.1"/>
    </source>
</evidence>
<evidence type="ECO:0000256" key="3">
    <source>
        <dbReference type="ARBA" id="ARBA00010550"/>
    </source>
</evidence>
<dbReference type="PANTHER" id="PTHR43655:SF8">
    <property type="entry name" value="PARAPLEGIN"/>
    <property type="match status" value="1"/>
</dbReference>